<evidence type="ECO:0000256" key="1">
    <source>
        <dbReference type="ARBA" id="ARBA00004817"/>
    </source>
</evidence>
<evidence type="ECO:0000259" key="6">
    <source>
        <dbReference type="PROSITE" id="PS51168"/>
    </source>
</evidence>
<organism evidence="7 8">
    <name type="scientific">Streptomyces bottropensis ATCC 25435</name>
    <dbReference type="NCBI Taxonomy" id="1054862"/>
    <lineage>
        <taxon>Bacteria</taxon>
        <taxon>Bacillati</taxon>
        <taxon>Actinomycetota</taxon>
        <taxon>Actinomycetes</taxon>
        <taxon>Kitasatosporales</taxon>
        <taxon>Streptomycetaceae</taxon>
        <taxon>Streptomyces</taxon>
    </lineage>
</organism>
<gene>
    <name evidence="7" type="ORF">SBD_3538</name>
</gene>
<dbReference type="InterPro" id="IPR008240">
    <property type="entry name" value="Chorismate_mutase_periplasmic"/>
</dbReference>
<evidence type="ECO:0000256" key="3">
    <source>
        <dbReference type="ARBA" id="ARBA00022729"/>
    </source>
</evidence>
<dbReference type="NCBIfam" id="TIGR01806">
    <property type="entry name" value="CM_mono2"/>
    <property type="match status" value="1"/>
</dbReference>
<dbReference type="EMBL" id="KB405067">
    <property type="protein sequence ID" value="EMF56225.1"/>
    <property type="molecule type" value="Genomic_DNA"/>
</dbReference>
<dbReference type="PANTHER" id="PTHR38041">
    <property type="entry name" value="CHORISMATE MUTASE"/>
    <property type="match status" value="1"/>
</dbReference>
<keyword evidence="3 5" id="KW-0732">Signal</keyword>
<dbReference type="PANTHER" id="PTHR38041:SF2">
    <property type="entry name" value="SECRETED CHORISMATE MUTASE"/>
    <property type="match status" value="1"/>
</dbReference>
<dbReference type="GO" id="GO:0009697">
    <property type="term" value="P:salicylic acid biosynthetic process"/>
    <property type="evidence" value="ECO:0007669"/>
    <property type="project" value="TreeGrafter"/>
</dbReference>
<dbReference type="AlphaFoldDB" id="M3FTF8"/>
<evidence type="ECO:0000256" key="4">
    <source>
        <dbReference type="ARBA" id="ARBA00023235"/>
    </source>
</evidence>
<evidence type="ECO:0000256" key="2">
    <source>
        <dbReference type="ARBA" id="ARBA00012404"/>
    </source>
</evidence>
<dbReference type="SMART" id="SM00830">
    <property type="entry name" value="CM_2"/>
    <property type="match status" value="1"/>
</dbReference>
<dbReference type="InterPro" id="IPR036263">
    <property type="entry name" value="Chorismate_II_sf"/>
</dbReference>
<dbReference type="InterPro" id="IPR002701">
    <property type="entry name" value="CM_II_prokaryot"/>
</dbReference>
<proteinExistence type="predicted"/>
<dbReference type="EC" id="5.4.99.5" evidence="2"/>
<dbReference type="Gene3D" id="1.20.59.10">
    <property type="entry name" value="Chorismate mutase"/>
    <property type="match status" value="1"/>
</dbReference>
<dbReference type="SUPFAM" id="SSF48600">
    <property type="entry name" value="Chorismate mutase II"/>
    <property type="match status" value="1"/>
</dbReference>
<dbReference type="UniPathway" id="UPA00120">
    <property type="reaction ID" value="UER00203"/>
</dbReference>
<feature type="signal peptide" evidence="5">
    <location>
        <begin position="1"/>
        <end position="31"/>
    </location>
</feature>
<evidence type="ECO:0000256" key="5">
    <source>
        <dbReference type="SAM" id="SignalP"/>
    </source>
</evidence>
<name>M3FTF8_9ACTN</name>
<keyword evidence="4" id="KW-0413">Isomerase</keyword>
<evidence type="ECO:0000313" key="7">
    <source>
        <dbReference type="EMBL" id="EMF56225.1"/>
    </source>
</evidence>
<accession>M3FTF8</accession>
<feature type="domain" description="Chorismate mutase" evidence="6">
    <location>
        <begin position="40"/>
        <end position="132"/>
    </location>
</feature>
<dbReference type="GO" id="GO:0046417">
    <property type="term" value="P:chorismate metabolic process"/>
    <property type="evidence" value="ECO:0007669"/>
    <property type="project" value="InterPro"/>
</dbReference>
<dbReference type="PROSITE" id="PS51168">
    <property type="entry name" value="CHORISMATE_MUT_2"/>
    <property type="match status" value="1"/>
</dbReference>
<sequence length="219" mass="23207">MWIMRPHRLGSTLISAVASLCVCLSAGASSAAALPGAPPVAAESSSALPRTAPGARSLTVVTDLFAERLLVADKVAAAKYGTTTPIDDPVREKAILDDVAARAVGLGLDPDTVTAVFRDQIEANKLVQRGLYARWDAHPEERPTERPDLVKEVRPVLDRITTQLLSALQETESSRAGASCAPRLRVAAVWSAVDHRLDRLHGQGLVRASPSVCAPVVKP</sequence>
<dbReference type="Proteomes" id="UP000030760">
    <property type="component" value="Unassembled WGS sequence"/>
</dbReference>
<reference evidence="8" key="1">
    <citation type="journal article" date="2013" name="Genome Announc.">
        <title>Draft Genome Sequence of Streptomyces bottropensis ATCC 25435, a Bottromycin-Producing Actinomycete.</title>
        <authorList>
            <person name="Zhang H."/>
            <person name="Zhou W."/>
            <person name="Zhuang Y."/>
            <person name="Liang X."/>
            <person name="Liu T."/>
        </authorList>
    </citation>
    <scope>NUCLEOTIDE SEQUENCE [LARGE SCALE GENOMIC DNA]</scope>
    <source>
        <strain evidence="8">ATCC 25435</strain>
    </source>
</reference>
<dbReference type="Pfam" id="PF01817">
    <property type="entry name" value="CM_2"/>
    <property type="match status" value="1"/>
</dbReference>
<feature type="chain" id="PRO_5039615924" description="chorismate mutase" evidence="5">
    <location>
        <begin position="32"/>
        <end position="219"/>
    </location>
</feature>
<dbReference type="GO" id="GO:0004106">
    <property type="term" value="F:chorismate mutase activity"/>
    <property type="evidence" value="ECO:0007669"/>
    <property type="project" value="UniProtKB-EC"/>
</dbReference>
<dbReference type="InterPro" id="IPR036979">
    <property type="entry name" value="CM_dom_sf"/>
</dbReference>
<dbReference type="InterPro" id="IPR051331">
    <property type="entry name" value="Chorismate_mutase-related"/>
</dbReference>
<evidence type="ECO:0000313" key="8">
    <source>
        <dbReference type="Proteomes" id="UP000030760"/>
    </source>
</evidence>
<protein>
    <recommendedName>
        <fullName evidence="2">chorismate mutase</fullName>
        <ecNumber evidence="2">5.4.99.5</ecNumber>
    </recommendedName>
</protein>
<dbReference type="NCBIfam" id="NF006741">
    <property type="entry name" value="PRK09269.1"/>
    <property type="match status" value="1"/>
</dbReference>
<comment type="pathway">
    <text evidence="1">Metabolic intermediate biosynthesis; prephenate biosynthesis; prephenate from chorismate: step 1/1.</text>
</comment>